<evidence type="ECO:0000313" key="3">
    <source>
        <dbReference type="EMBL" id="KAE9313952.1"/>
    </source>
</evidence>
<dbReference type="EMBL" id="QXFV01001021">
    <property type="protein sequence ID" value="KAE9017763.1"/>
    <property type="molecule type" value="Genomic_DNA"/>
</dbReference>
<name>A0A6A3K2H4_9STRA</name>
<proteinExistence type="predicted"/>
<gene>
    <name evidence="2" type="ORF">PR001_g14311</name>
    <name evidence="1" type="ORF">PR002_g18715</name>
    <name evidence="3" type="ORF">PR003_g19366</name>
</gene>
<evidence type="ECO:0000313" key="5">
    <source>
        <dbReference type="Proteomes" id="UP000434957"/>
    </source>
</evidence>
<evidence type="ECO:0000313" key="4">
    <source>
        <dbReference type="Proteomes" id="UP000429607"/>
    </source>
</evidence>
<dbReference type="Proteomes" id="UP000435112">
    <property type="component" value="Unassembled WGS sequence"/>
</dbReference>
<dbReference type="OrthoDB" id="124996at2759"/>
<comment type="caution">
    <text evidence="1">The sequence shown here is derived from an EMBL/GenBank/DDBJ whole genome shotgun (WGS) entry which is preliminary data.</text>
</comment>
<protein>
    <submittedName>
        <fullName evidence="1">Uncharacterized protein</fullName>
    </submittedName>
</protein>
<dbReference type="EMBL" id="QXFU01001626">
    <property type="protein sequence ID" value="KAE8998514.1"/>
    <property type="molecule type" value="Genomic_DNA"/>
</dbReference>
<evidence type="ECO:0000313" key="1">
    <source>
        <dbReference type="EMBL" id="KAE8998514.1"/>
    </source>
</evidence>
<keyword evidence="5" id="KW-1185">Reference proteome</keyword>
<dbReference type="AlphaFoldDB" id="A0A6A3K2H4"/>
<dbReference type="EMBL" id="QXFT01001626">
    <property type="protein sequence ID" value="KAE9313952.1"/>
    <property type="molecule type" value="Genomic_DNA"/>
</dbReference>
<sequence>MTTEWEFLQPWRLSLLTVLQLPDAVQDTGHIRATLQCWSDALPNDQKFVTPDACSLRVNFPTDPELRSDRESMQRIREALELFDFLAAVDNAAFELLLSDYLIVRQPLQEGTERRPHVFWPTWELQLAGTLANGDVVATESSVTWGELFGCPDDPWGSSEAFRAAMTKLRRMKLGRGGNHHNKIATNSWQVFTGTVSDVLLVVSDQKLVREGQRIRPSPWSRALHKLLELQVHHVVQLKAVDDTAKMMATWQSPLCTTVKSKPGETQFVGGLYSEPIIPEVAVALARTDMATFKLDNTVDGVLLPEARTNAGFLLSLLICGRSICFSSGNSLPALERTGKCSRWDIPINGISALRFGAIFSAFTEATSIETLVLADNGVYHDPVYWSWLAYVFCSKTSETSVEIMDISLVDVTEQHVVAVEQVAASNYPQPKSESARSRYGYVVIQEGTELRLTGVDGEQGGTLVASRECRCRAFYDDSDMNNVAEIVVPGYGICEVNLLDGVAEFIHDTPAPNIFFTANDTRGVRSLSLTLASVENDSIVPRLLSAIGGGLHTLSLEFKCGGPVGLNLSALASACPELKELRVHNCNVKLGRDREALRAWGIRKLFLWGTQMVRNLPECLSDSAYRMSGELTKLEVSLTRQRLEYNSTWPCQRITVQRYLNRTIGLYKRSLMAHDNDELMLVDAEEFEKIRCALISVVDCGGGKLRAATYLDAFRVISIILTFAAPKSRSVKVTEARVASWRASRVRVIAEVH</sequence>
<dbReference type="Proteomes" id="UP000434957">
    <property type="component" value="Unassembled WGS sequence"/>
</dbReference>
<organism evidence="1 6">
    <name type="scientific">Phytophthora rubi</name>
    <dbReference type="NCBI Taxonomy" id="129364"/>
    <lineage>
        <taxon>Eukaryota</taxon>
        <taxon>Sar</taxon>
        <taxon>Stramenopiles</taxon>
        <taxon>Oomycota</taxon>
        <taxon>Peronosporomycetes</taxon>
        <taxon>Peronosporales</taxon>
        <taxon>Peronosporaceae</taxon>
        <taxon>Phytophthora</taxon>
    </lineage>
</organism>
<accession>A0A6A3K2H4</accession>
<dbReference type="SUPFAM" id="SSF52047">
    <property type="entry name" value="RNI-like"/>
    <property type="match status" value="1"/>
</dbReference>
<reference evidence="4 6" key="1">
    <citation type="submission" date="2018-09" db="EMBL/GenBank/DDBJ databases">
        <title>Genomic investigation of the strawberry pathogen Phytophthora fragariae indicates pathogenicity is determined by transcriptional variation in three key races.</title>
        <authorList>
            <person name="Adams T.M."/>
            <person name="Armitage A.D."/>
            <person name="Sobczyk M.K."/>
            <person name="Bates H.J."/>
            <person name="Dunwell J.M."/>
            <person name="Nellist C.F."/>
            <person name="Harrison R.J."/>
        </authorList>
    </citation>
    <scope>NUCLEOTIDE SEQUENCE [LARGE SCALE GENOMIC DNA]</scope>
    <source>
        <strain evidence="2 4">SCRP249</strain>
        <strain evidence="1 6">SCRP324</strain>
        <strain evidence="3 5">SCRP333</strain>
    </source>
</reference>
<evidence type="ECO:0000313" key="6">
    <source>
        <dbReference type="Proteomes" id="UP000435112"/>
    </source>
</evidence>
<evidence type="ECO:0000313" key="2">
    <source>
        <dbReference type="EMBL" id="KAE9017763.1"/>
    </source>
</evidence>
<dbReference type="Proteomes" id="UP000429607">
    <property type="component" value="Unassembled WGS sequence"/>
</dbReference>